<sequence length="136" mass="15218">MASYSIGEMAKRAGVGIDTVRYYERTRLLPAATRLASGYRNYDASDVQRVSFIRHAKALGFTLDEIRDLLTLSTDRERGVRGIKARAESRLADIDHRIRELQRVRRGLHQLIAACPGEGNLEACPILGALTHKENV</sequence>
<evidence type="ECO:0000313" key="3">
    <source>
        <dbReference type="EMBL" id="QBB69442.1"/>
    </source>
</evidence>
<dbReference type="InterPro" id="IPR000551">
    <property type="entry name" value="MerR-type_HTH_dom"/>
</dbReference>
<dbReference type="RefSeq" id="WP_129831699.1">
    <property type="nucleotide sequence ID" value="NZ_CP035704.1"/>
</dbReference>
<dbReference type="KEGG" id="xbc:ELE36_03100"/>
<dbReference type="InterPro" id="IPR047057">
    <property type="entry name" value="MerR_fam"/>
</dbReference>
<dbReference type="PANTHER" id="PTHR30204:SF92">
    <property type="entry name" value="HTH-TYPE TRANSCRIPTIONAL REGULATOR ZNTR"/>
    <property type="match status" value="1"/>
</dbReference>
<name>A0A411HG21_9GAMM</name>
<feature type="domain" description="HTH merR-type" evidence="2">
    <location>
        <begin position="3"/>
        <end position="72"/>
    </location>
</feature>
<accession>A0A411HG21</accession>
<dbReference type="SUPFAM" id="SSF46955">
    <property type="entry name" value="Putative DNA-binding domain"/>
    <property type="match status" value="1"/>
</dbReference>
<dbReference type="PANTHER" id="PTHR30204">
    <property type="entry name" value="REDOX-CYCLING DRUG-SENSING TRANSCRIPTIONAL ACTIVATOR SOXR"/>
    <property type="match status" value="1"/>
</dbReference>
<evidence type="ECO:0000256" key="1">
    <source>
        <dbReference type="ARBA" id="ARBA00023125"/>
    </source>
</evidence>
<dbReference type="PROSITE" id="PS50937">
    <property type="entry name" value="HTH_MERR_2"/>
    <property type="match status" value="1"/>
</dbReference>
<dbReference type="EMBL" id="CP035704">
    <property type="protein sequence ID" value="QBB69442.1"/>
    <property type="molecule type" value="Genomic_DNA"/>
</dbReference>
<evidence type="ECO:0000259" key="2">
    <source>
        <dbReference type="PROSITE" id="PS50937"/>
    </source>
</evidence>
<dbReference type="Gene3D" id="1.10.1660.10">
    <property type="match status" value="1"/>
</dbReference>
<protein>
    <submittedName>
        <fullName evidence="3">Heavy metal-responsive transcriptional regulator</fullName>
    </submittedName>
</protein>
<dbReference type="AlphaFoldDB" id="A0A411HG21"/>
<reference evidence="3 4" key="1">
    <citation type="submission" date="2019-01" db="EMBL/GenBank/DDBJ databases">
        <title>Pseudolysobacter antarctica gen. nov., sp. nov., isolated from Fildes Peninsula, Antarctica.</title>
        <authorList>
            <person name="Wei Z."/>
            <person name="Peng F."/>
        </authorList>
    </citation>
    <scope>NUCLEOTIDE SEQUENCE [LARGE SCALE GENOMIC DNA]</scope>
    <source>
        <strain evidence="3 4">AQ6-296</strain>
    </source>
</reference>
<dbReference type="OrthoDB" id="9808480at2"/>
<dbReference type="CDD" id="cd04770">
    <property type="entry name" value="HTH_HMRTR"/>
    <property type="match status" value="1"/>
</dbReference>
<dbReference type="Proteomes" id="UP000291562">
    <property type="component" value="Chromosome"/>
</dbReference>
<dbReference type="GO" id="GO:0003677">
    <property type="term" value="F:DNA binding"/>
    <property type="evidence" value="ECO:0007669"/>
    <property type="project" value="UniProtKB-KW"/>
</dbReference>
<proteinExistence type="predicted"/>
<dbReference type="InterPro" id="IPR009061">
    <property type="entry name" value="DNA-bd_dom_put_sf"/>
</dbReference>
<dbReference type="PRINTS" id="PR00040">
    <property type="entry name" value="HTHMERR"/>
</dbReference>
<keyword evidence="4" id="KW-1185">Reference proteome</keyword>
<dbReference type="SMART" id="SM00422">
    <property type="entry name" value="HTH_MERR"/>
    <property type="match status" value="1"/>
</dbReference>
<organism evidence="3 4">
    <name type="scientific">Pseudolysobacter antarcticus</name>
    <dbReference type="NCBI Taxonomy" id="2511995"/>
    <lineage>
        <taxon>Bacteria</taxon>
        <taxon>Pseudomonadati</taxon>
        <taxon>Pseudomonadota</taxon>
        <taxon>Gammaproteobacteria</taxon>
        <taxon>Lysobacterales</taxon>
        <taxon>Rhodanobacteraceae</taxon>
        <taxon>Pseudolysobacter</taxon>
    </lineage>
</organism>
<dbReference type="Pfam" id="PF13411">
    <property type="entry name" value="MerR_1"/>
    <property type="match status" value="1"/>
</dbReference>
<dbReference type="GO" id="GO:0003700">
    <property type="term" value="F:DNA-binding transcription factor activity"/>
    <property type="evidence" value="ECO:0007669"/>
    <property type="project" value="InterPro"/>
</dbReference>
<gene>
    <name evidence="3" type="ORF">ELE36_03100</name>
</gene>
<evidence type="ECO:0000313" key="4">
    <source>
        <dbReference type="Proteomes" id="UP000291562"/>
    </source>
</evidence>
<keyword evidence="1" id="KW-0238">DNA-binding</keyword>